<name>A0AAV7RUA3_PLEWA</name>
<comment type="caution">
    <text evidence="1">The sequence shown here is derived from an EMBL/GenBank/DDBJ whole genome shotgun (WGS) entry which is preliminary data.</text>
</comment>
<dbReference type="InterPro" id="IPR004244">
    <property type="entry name" value="Transposase_22"/>
</dbReference>
<evidence type="ECO:0000313" key="1">
    <source>
        <dbReference type="EMBL" id="KAJ1156366.1"/>
    </source>
</evidence>
<dbReference type="Gene3D" id="3.30.70.1820">
    <property type="entry name" value="L1 transposable element, RRM domain"/>
    <property type="match status" value="1"/>
</dbReference>
<keyword evidence="2" id="KW-1185">Reference proteome</keyword>
<dbReference type="EMBL" id="JANPWB010000009">
    <property type="protein sequence ID" value="KAJ1156366.1"/>
    <property type="molecule type" value="Genomic_DNA"/>
</dbReference>
<dbReference type="Gene3D" id="3.30.250.20">
    <property type="entry name" value="L1 transposable element, C-terminal domain"/>
    <property type="match status" value="1"/>
</dbReference>
<dbReference type="PANTHER" id="PTHR11505">
    <property type="entry name" value="L1 TRANSPOSABLE ELEMENT-RELATED"/>
    <property type="match status" value="1"/>
</dbReference>
<dbReference type="AlphaFoldDB" id="A0AAV7RUA3"/>
<accession>A0AAV7RUA3</accession>
<gene>
    <name evidence="1" type="ORF">NDU88_009088</name>
</gene>
<sequence>MRLEIAGLQLQVTGLDQQVTLVETHIASWTDRDQELLYLRSKLIDLEDRSHRNNVHFHGFPENIEGTDIHSYLQETLPKLTGITFDLPLEFQRVHRLGPKWRDVANRPSPIIACLLRHVQTRQLLQAARAHGPFWSDDLEVRLTDDFSKETNDRRRAFLDLRPCLRQLDVKYGLIEPAQVWITKNGESQDFYDPVDLQVFLEGLQDHTQPIDMETLIWNQDTHSLLPRVPPSAPILEAGGWDLERLMKSHHDRGQEHDLYWSSIAIRHSDVIQTYATFQRGMTSLPLRN</sequence>
<reference evidence="1" key="1">
    <citation type="journal article" date="2022" name="bioRxiv">
        <title>Sequencing and chromosome-scale assembly of the giantPleurodeles waltlgenome.</title>
        <authorList>
            <person name="Brown T."/>
            <person name="Elewa A."/>
            <person name="Iarovenko S."/>
            <person name="Subramanian E."/>
            <person name="Araus A.J."/>
            <person name="Petzold A."/>
            <person name="Susuki M."/>
            <person name="Suzuki K.-i.T."/>
            <person name="Hayashi T."/>
            <person name="Toyoda A."/>
            <person name="Oliveira C."/>
            <person name="Osipova E."/>
            <person name="Leigh N.D."/>
            <person name="Simon A."/>
            <person name="Yun M.H."/>
        </authorList>
    </citation>
    <scope>NUCLEOTIDE SEQUENCE</scope>
    <source>
        <strain evidence="1">20211129_DDA</strain>
        <tissue evidence="1">Liver</tissue>
    </source>
</reference>
<evidence type="ECO:0000313" key="2">
    <source>
        <dbReference type="Proteomes" id="UP001066276"/>
    </source>
</evidence>
<protein>
    <submittedName>
        <fullName evidence="1">Uncharacterized protein</fullName>
    </submittedName>
</protein>
<dbReference type="Proteomes" id="UP001066276">
    <property type="component" value="Chromosome 5"/>
</dbReference>
<organism evidence="1 2">
    <name type="scientific">Pleurodeles waltl</name>
    <name type="common">Iberian ribbed newt</name>
    <dbReference type="NCBI Taxonomy" id="8319"/>
    <lineage>
        <taxon>Eukaryota</taxon>
        <taxon>Metazoa</taxon>
        <taxon>Chordata</taxon>
        <taxon>Craniata</taxon>
        <taxon>Vertebrata</taxon>
        <taxon>Euteleostomi</taxon>
        <taxon>Amphibia</taxon>
        <taxon>Batrachia</taxon>
        <taxon>Caudata</taxon>
        <taxon>Salamandroidea</taxon>
        <taxon>Salamandridae</taxon>
        <taxon>Pleurodelinae</taxon>
        <taxon>Pleurodeles</taxon>
    </lineage>
</organism>
<dbReference type="InterPro" id="IPR042566">
    <property type="entry name" value="L1_C"/>
</dbReference>
<proteinExistence type="predicted"/>